<dbReference type="InterPro" id="IPR010233">
    <property type="entry name" value="UbiG_MeTrfase"/>
</dbReference>
<accession>A0AA38MKT5</accession>
<name>A0AA38MKT5_9CUCU</name>
<keyword evidence="2" id="KW-0808">Transferase</keyword>
<organism evidence="6 7">
    <name type="scientific">Zophobas morio</name>
    <dbReference type="NCBI Taxonomy" id="2755281"/>
    <lineage>
        <taxon>Eukaryota</taxon>
        <taxon>Metazoa</taxon>
        <taxon>Ecdysozoa</taxon>
        <taxon>Arthropoda</taxon>
        <taxon>Hexapoda</taxon>
        <taxon>Insecta</taxon>
        <taxon>Pterygota</taxon>
        <taxon>Neoptera</taxon>
        <taxon>Endopterygota</taxon>
        <taxon>Coleoptera</taxon>
        <taxon>Polyphaga</taxon>
        <taxon>Cucujiformia</taxon>
        <taxon>Tenebrionidae</taxon>
        <taxon>Zophobas</taxon>
    </lineage>
</organism>
<dbReference type="GO" id="GO:0010420">
    <property type="term" value="F:polyprenyldihydroxybenzoate methyltransferase activity"/>
    <property type="evidence" value="ECO:0007669"/>
    <property type="project" value="InterPro"/>
</dbReference>
<dbReference type="PANTHER" id="PTHR43464">
    <property type="entry name" value="METHYLTRANSFERASE"/>
    <property type="match status" value="1"/>
</dbReference>
<dbReference type="CDD" id="cd02440">
    <property type="entry name" value="AdoMet_MTases"/>
    <property type="match status" value="1"/>
</dbReference>
<dbReference type="GO" id="GO:0032259">
    <property type="term" value="P:methylation"/>
    <property type="evidence" value="ECO:0007669"/>
    <property type="project" value="UniProtKB-KW"/>
</dbReference>
<proteinExistence type="predicted"/>
<keyword evidence="4" id="KW-0949">S-adenosyl-L-methionine</keyword>
<dbReference type="EMBL" id="JALNTZ010000003">
    <property type="protein sequence ID" value="KAJ3659632.1"/>
    <property type="molecule type" value="Genomic_DNA"/>
</dbReference>
<keyword evidence="7" id="KW-1185">Reference proteome</keyword>
<dbReference type="NCBIfam" id="TIGR01983">
    <property type="entry name" value="UbiG"/>
    <property type="match status" value="1"/>
</dbReference>
<evidence type="ECO:0000256" key="1">
    <source>
        <dbReference type="ARBA" id="ARBA00022603"/>
    </source>
</evidence>
<dbReference type="Gene3D" id="3.40.50.150">
    <property type="entry name" value="Vaccinia Virus protein VP39"/>
    <property type="match status" value="1"/>
</dbReference>
<keyword evidence="3" id="KW-0831">Ubiquinone biosynthesis</keyword>
<comment type="caution">
    <text evidence="6">The sequence shown here is derived from an EMBL/GenBank/DDBJ whole genome shotgun (WGS) entry which is preliminary data.</text>
</comment>
<dbReference type="GO" id="GO:0005739">
    <property type="term" value="C:mitochondrion"/>
    <property type="evidence" value="ECO:0007669"/>
    <property type="project" value="TreeGrafter"/>
</dbReference>
<evidence type="ECO:0000313" key="6">
    <source>
        <dbReference type="EMBL" id="KAJ3659632.1"/>
    </source>
</evidence>
<dbReference type="AlphaFoldDB" id="A0AA38MKT5"/>
<evidence type="ECO:0000256" key="4">
    <source>
        <dbReference type="ARBA" id="ARBA00022691"/>
    </source>
</evidence>
<sequence>MNIAGGILTEPLSRLGGDITGLDCNVEMIKIATSRMQDKNVPNLRYILSAIEEYSTDNKNKYDVVVASETIEHVNEQDVFLKCCVECLKPGGSIFITTNSKSQCSKFLFITLLEDILSALPKGTHEYDMFIDIEEAKNLLRKEKCDVTFSSGIIYSPFNNRWYWIKNPYILHYGLHAIKSS</sequence>
<evidence type="ECO:0000256" key="3">
    <source>
        <dbReference type="ARBA" id="ARBA00022688"/>
    </source>
</evidence>
<protein>
    <recommendedName>
        <fullName evidence="5">Methyltransferase type 11 domain-containing protein</fullName>
    </recommendedName>
</protein>
<dbReference type="InterPro" id="IPR013216">
    <property type="entry name" value="Methyltransf_11"/>
</dbReference>
<evidence type="ECO:0000259" key="5">
    <source>
        <dbReference type="Pfam" id="PF08241"/>
    </source>
</evidence>
<dbReference type="InterPro" id="IPR029063">
    <property type="entry name" value="SAM-dependent_MTases_sf"/>
</dbReference>
<dbReference type="SUPFAM" id="SSF53335">
    <property type="entry name" value="S-adenosyl-L-methionine-dependent methyltransferases"/>
    <property type="match status" value="1"/>
</dbReference>
<gene>
    <name evidence="6" type="ORF">Zmor_011311</name>
</gene>
<dbReference type="GO" id="GO:0061542">
    <property type="term" value="F:3-demethylubiquinol 3-O-methyltransferase activity"/>
    <property type="evidence" value="ECO:0007669"/>
    <property type="project" value="InterPro"/>
</dbReference>
<dbReference type="PANTHER" id="PTHR43464:SF19">
    <property type="entry name" value="UBIQUINONE BIOSYNTHESIS O-METHYLTRANSFERASE, MITOCHONDRIAL"/>
    <property type="match status" value="1"/>
</dbReference>
<evidence type="ECO:0000313" key="7">
    <source>
        <dbReference type="Proteomes" id="UP001168821"/>
    </source>
</evidence>
<reference evidence="6" key="1">
    <citation type="journal article" date="2023" name="G3 (Bethesda)">
        <title>Whole genome assemblies of Zophobas morio and Tenebrio molitor.</title>
        <authorList>
            <person name="Kaur S."/>
            <person name="Stinson S.A."/>
            <person name="diCenzo G.C."/>
        </authorList>
    </citation>
    <scope>NUCLEOTIDE SEQUENCE</scope>
    <source>
        <strain evidence="6">QUZm001</strain>
    </source>
</reference>
<dbReference type="Pfam" id="PF08241">
    <property type="entry name" value="Methyltransf_11"/>
    <property type="match status" value="1"/>
</dbReference>
<evidence type="ECO:0000256" key="2">
    <source>
        <dbReference type="ARBA" id="ARBA00022679"/>
    </source>
</evidence>
<keyword evidence="1" id="KW-0489">Methyltransferase</keyword>
<dbReference type="Proteomes" id="UP001168821">
    <property type="component" value="Unassembled WGS sequence"/>
</dbReference>
<feature type="domain" description="Methyltransferase type 11" evidence="5">
    <location>
        <begin position="5"/>
        <end position="96"/>
    </location>
</feature>